<evidence type="ECO:0000313" key="2">
    <source>
        <dbReference type="Proteomes" id="UP000002535"/>
    </source>
</evidence>
<accession>Q46IG2</accession>
<dbReference type="EMBL" id="CP000095">
    <property type="protein sequence ID" value="AAZ58716.1"/>
    <property type="molecule type" value="Genomic_DNA"/>
</dbReference>
<dbReference type="Proteomes" id="UP000002535">
    <property type="component" value="Chromosome"/>
</dbReference>
<sequence>MDSDGNAANGLNAATAVNVTGGNALSSFRINASDTLTATNSAVFDFSGYSGVITDLTFGLNDFDDGEAATTISVVGTANTDTVSASYDAATDASVTPNMTGIENFDISLADHGTEYVLDMSKASGLSQINVVDISSEKLELSSLASGVTVDYTTTDGTASELEIKLATVSGTESQTVNVSAASANDDLKITMADVETLVIKPETALQVDLDLSGLSMTATGATMAVNLTGTNDVEIISTAEDVTVIDASGMGVGGSVLQTTTRSSTAAATYTGSDGNDTFMWANSGDVIAAGAGTDTLDLNFAAILGGLNVDLTSTTNQIVSIDGSVPTGTVTGFEYVDLSGFTGSFGARITGLPTTANDIIGTPQIDVITAGTAADFITVAGGDTVNAGTGNDTFRVTDAVFDAFSVANPALDGQGGTGDILSITNQGTIVDADIVGISGIEILDFTTAASTATFGANFTASSITTIDQTGASLSITATAGQTLGSASAPIIITGYALNTEANILVPGGTATDGDGTITGYTVGTGAAEGVYTKNTGTATGLEFLAAAAAGTHAAGDVVAYTTGGDSFIFSEGANTNNSDDQFFQLNDTVITKVAVTHAAGIFHI</sequence>
<organism evidence="1 2">
    <name type="scientific">Prochlorococcus marinus (strain NATL2A)</name>
    <dbReference type="NCBI Taxonomy" id="59920"/>
    <lineage>
        <taxon>Bacteria</taxon>
        <taxon>Bacillati</taxon>
        <taxon>Cyanobacteriota</taxon>
        <taxon>Cyanophyceae</taxon>
        <taxon>Synechococcales</taxon>
        <taxon>Prochlorococcaceae</taxon>
        <taxon>Prochlorococcus</taxon>
    </lineage>
</organism>
<gene>
    <name evidence="1" type="ordered locus">PMN2A_1226</name>
</gene>
<evidence type="ECO:0000313" key="1">
    <source>
        <dbReference type="EMBL" id="AAZ58716.1"/>
    </source>
</evidence>
<dbReference type="InterPro" id="IPR011049">
    <property type="entry name" value="Serralysin-like_metalloprot_C"/>
</dbReference>
<dbReference type="HOGENOM" id="CLU_450448_0_0_3"/>
<dbReference type="AlphaFoldDB" id="Q46IG2"/>
<dbReference type="SUPFAM" id="SSF51120">
    <property type="entry name" value="beta-Roll"/>
    <property type="match status" value="1"/>
</dbReference>
<dbReference type="KEGG" id="pmn:PMN2A_1226"/>
<reference evidence="1 2" key="1">
    <citation type="journal article" date="2007" name="PLoS Genet.">
        <title>Patterns and implications of gene gain and loss in the evolution of Prochlorococcus.</title>
        <authorList>
            <person name="Kettler G.C."/>
            <person name="Martiny A.C."/>
            <person name="Huang K."/>
            <person name="Zucker J."/>
            <person name="Coleman M.L."/>
            <person name="Rodrigue S."/>
            <person name="Chen F."/>
            <person name="Lapidus A."/>
            <person name="Ferriera S."/>
            <person name="Johnson J."/>
            <person name="Steglich C."/>
            <person name="Church G.M."/>
            <person name="Richardson P."/>
            <person name="Chisholm S.W."/>
        </authorList>
    </citation>
    <scope>NUCLEOTIDE SEQUENCE [LARGE SCALE GENOMIC DNA]</scope>
    <source>
        <strain evidence="1 2">NATL2A</strain>
    </source>
</reference>
<protein>
    <submittedName>
        <fullName evidence="1">Uncharacterized protein</fullName>
    </submittedName>
</protein>
<proteinExistence type="predicted"/>
<keyword evidence="2" id="KW-1185">Reference proteome</keyword>
<dbReference type="RefSeq" id="WP_011295570.1">
    <property type="nucleotide sequence ID" value="NC_007335.2"/>
</dbReference>
<name>Q46IG2_PROMT</name>